<keyword evidence="2" id="KW-0808">Transferase</keyword>
<gene>
    <name evidence="2" type="ORF">CTI12_AA457460</name>
</gene>
<dbReference type="STRING" id="35608.A0A2U1LT02"/>
<evidence type="ECO:0000313" key="2">
    <source>
        <dbReference type="EMBL" id="PWA52120.1"/>
    </source>
</evidence>
<comment type="caution">
    <text evidence="2">The sequence shown here is derived from an EMBL/GenBank/DDBJ whole genome shotgun (WGS) entry which is preliminary data.</text>
</comment>
<proteinExistence type="predicted"/>
<evidence type="ECO:0000259" key="1">
    <source>
        <dbReference type="Pfam" id="PF13966"/>
    </source>
</evidence>
<organism evidence="2 3">
    <name type="scientific">Artemisia annua</name>
    <name type="common">Sweet wormwood</name>
    <dbReference type="NCBI Taxonomy" id="35608"/>
    <lineage>
        <taxon>Eukaryota</taxon>
        <taxon>Viridiplantae</taxon>
        <taxon>Streptophyta</taxon>
        <taxon>Embryophyta</taxon>
        <taxon>Tracheophyta</taxon>
        <taxon>Spermatophyta</taxon>
        <taxon>Magnoliopsida</taxon>
        <taxon>eudicotyledons</taxon>
        <taxon>Gunneridae</taxon>
        <taxon>Pentapetalae</taxon>
        <taxon>asterids</taxon>
        <taxon>campanulids</taxon>
        <taxon>Asterales</taxon>
        <taxon>Asteraceae</taxon>
        <taxon>Asteroideae</taxon>
        <taxon>Anthemideae</taxon>
        <taxon>Artemisiinae</taxon>
        <taxon>Artemisia</taxon>
    </lineage>
</organism>
<sequence length="288" mass="34004">MEIGDGDKASMWFDIWDQIGALNTFITYRDLYNARWKADMTVKEFIVNHNGQWPVEWMIKYPQLSQIQTVNLSNGKSDTLRWKNRNGDVGKFTVSQMYKDISEEVIEAKWYKLIWFSQNIPKHAFILWLAVQNKLTTQDMIKRWGSYDMMVCSLCMKNSDSHDHLFFECDFSSQLWNYMQLKLGIKRIEQSWVRNVEILAEMYNGNSIGSVLRRISLAACVYFIWQERNFRLFRGISRKWEEVLKTIIDTIRLRTMSLHYKPSLAVSKVEEQWDVKLKVCAKSAGSDG</sequence>
<dbReference type="Proteomes" id="UP000245207">
    <property type="component" value="Unassembled WGS sequence"/>
</dbReference>
<dbReference type="GO" id="GO:0003964">
    <property type="term" value="F:RNA-directed DNA polymerase activity"/>
    <property type="evidence" value="ECO:0007669"/>
    <property type="project" value="UniProtKB-KW"/>
</dbReference>
<dbReference type="PANTHER" id="PTHR33116">
    <property type="entry name" value="REVERSE TRANSCRIPTASE ZINC-BINDING DOMAIN-CONTAINING PROTEIN-RELATED-RELATED"/>
    <property type="match status" value="1"/>
</dbReference>
<dbReference type="EMBL" id="PKPP01007905">
    <property type="protein sequence ID" value="PWA52120.1"/>
    <property type="molecule type" value="Genomic_DNA"/>
</dbReference>
<dbReference type="Pfam" id="PF13966">
    <property type="entry name" value="zf-RVT"/>
    <property type="match status" value="1"/>
</dbReference>
<protein>
    <submittedName>
        <fullName evidence="2">Reverse transcriptase zinc-binding domain-containing protein</fullName>
    </submittedName>
</protein>
<reference evidence="2 3" key="1">
    <citation type="journal article" date="2018" name="Mol. Plant">
        <title>The genome of Artemisia annua provides insight into the evolution of Asteraceae family and artemisinin biosynthesis.</title>
        <authorList>
            <person name="Shen Q."/>
            <person name="Zhang L."/>
            <person name="Liao Z."/>
            <person name="Wang S."/>
            <person name="Yan T."/>
            <person name="Shi P."/>
            <person name="Liu M."/>
            <person name="Fu X."/>
            <person name="Pan Q."/>
            <person name="Wang Y."/>
            <person name="Lv Z."/>
            <person name="Lu X."/>
            <person name="Zhang F."/>
            <person name="Jiang W."/>
            <person name="Ma Y."/>
            <person name="Chen M."/>
            <person name="Hao X."/>
            <person name="Li L."/>
            <person name="Tang Y."/>
            <person name="Lv G."/>
            <person name="Zhou Y."/>
            <person name="Sun X."/>
            <person name="Brodelius P.E."/>
            <person name="Rose J.K.C."/>
            <person name="Tang K."/>
        </authorList>
    </citation>
    <scope>NUCLEOTIDE SEQUENCE [LARGE SCALE GENOMIC DNA]</scope>
    <source>
        <strain evidence="3">cv. Huhao1</strain>
        <tissue evidence="2">Leaf</tissue>
    </source>
</reference>
<accession>A0A2U1LT02</accession>
<dbReference type="InterPro" id="IPR026960">
    <property type="entry name" value="RVT-Znf"/>
</dbReference>
<keyword evidence="3" id="KW-1185">Reference proteome</keyword>
<dbReference type="PANTHER" id="PTHR33116:SF84">
    <property type="entry name" value="RNA-DIRECTED DNA POLYMERASE"/>
    <property type="match status" value="1"/>
</dbReference>
<dbReference type="OrthoDB" id="1748554at2759"/>
<keyword evidence="2" id="KW-0695">RNA-directed DNA polymerase</keyword>
<name>A0A2U1LT02_ARTAN</name>
<keyword evidence="2" id="KW-0548">Nucleotidyltransferase</keyword>
<feature type="domain" description="Reverse transcriptase zinc-binding" evidence="1">
    <location>
        <begin position="92"/>
        <end position="176"/>
    </location>
</feature>
<dbReference type="AlphaFoldDB" id="A0A2U1LT02"/>
<evidence type="ECO:0000313" key="3">
    <source>
        <dbReference type="Proteomes" id="UP000245207"/>
    </source>
</evidence>